<name>A0A6M3LEB9_9ZZZZ</name>
<gene>
    <name evidence="1" type="ORF">MM415A06895_0007</name>
    <name evidence="2" type="ORF">MM415B04219_0013</name>
</gene>
<dbReference type="AlphaFoldDB" id="A0A6M3LEB9"/>
<evidence type="ECO:0000313" key="1">
    <source>
        <dbReference type="EMBL" id="QJA68395.1"/>
    </source>
</evidence>
<sequence length="111" mass="13188">MTSPRLNDLQLNKRFGKRGEGQPFDYPQELGYCCPKGHTGDYLTWSEFKEHIWCFKCKKDYHYAEDCLLKRMCWMGKSQWDSFLKSLPIKPKIIRGTQHFPDCEIPHRKSG</sequence>
<protein>
    <submittedName>
        <fullName evidence="2">Uncharacterized protein</fullName>
    </submittedName>
</protein>
<accession>A0A6M3LEB9</accession>
<proteinExistence type="predicted"/>
<dbReference type="EMBL" id="MT143149">
    <property type="protein sequence ID" value="QJA93446.1"/>
    <property type="molecule type" value="Genomic_DNA"/>
</dbReference>
<dbReference type="EMBL" id="MT141613">
    <property type="protein sequence ID" value="QJA68395.1"/>
    <property type="molecule type" value="Genomic_DNA"/>
</dbReference>
<evidence type="ECO:0000313" key="2">
    <source>
        <dbReference type="EMBL" id="QJA93446.1"/>
    </source>
</evidence>
<organism evidence="2">
    <name type="scientific">viral metagenome</name>
    <dbReference type="NCBI Taxonomy" id="1070528"/>
    <lineage>
        <taxon>unclassified sequences</taxon>
        <taxon>metagenomes</taxon>
        <taxon>organismal metagenomes</taxon>
    </lineage>
</organism>
<reference evidence="2" key="1">
    <citation type="submission" date="2020-03" db="EMBL/GenBank/DDBJ databases">
        <title>The deep terrestrial virosphere.</title>
        <authorList>
            <person name="Holmfeldt K."/>
            <person name="Nilsson E."/>
            <person name="Simone D."/>
            <person name="Lopez-Fernandez M."/>
            <person name="Wu X."/>
            <person name="de Brujin I."/>
            <person name="Lundin D."/>
            <person name="Andersson A."/>
            <person name="Bertilsson S."/>
            <person name="Dopson M."/>
        </authorList>
    </citation>
    <scope>NUCLEOTIDE SEQUENCE</scope>
    <source>
        <strain evidence="1">MM415A06895</strain>
        <strain evidence="2">MM415B04219</strain>
    </source>
</reference>